<protein>
    <recommendedName>
        <fullName evidence="2">HK97 gp10 family phage protein</fullName>
    </recommendedName>
</protein>
<name>A0A6J5NI58_9CAUD</name>
<evidence type="ECO:0000313" key="1">
    <source>
        <dbReference type="EMBL" id="CAB4158653.1"/>
    </source>
</evidence>
<evidence type="ECO:0008006" key="2">
    <source>
        <dbReference type="Google" id="ProtNLM"/>
    </source>
</evidence>
<organism evidence="1">
    <name type="scientific">uncultured Caudovirales phage</name>
    <dbReference type="NCBI Taxonomy" id="2100421"/>
    <lineage>
        <taxon>Viruses</taxon>
        <taxon>Duplodnaviria</taxon>
        <taxon>Heunggongvirae</taxon>
        <taxon>Uroviricota</taxon>
        <taxon>Caudoviricetes</taxon>
        <taxon>Peduoviridae</taxon>
        <taxon>Maltschvirus</taxon>
        <taxon>Maltschvirus maltsch</taxon>
    </lineage>
</organism>
<accession>A0A6J5NI58</accession>
<dbReference type="EMBL" id="LR796671">
    <property type="protein sequence ID" value="CAB4158653.1"/>
    <property type="molecule type" value="Genomic_DNA"/>
</dbReference>
<gene>
    <name evidence="1" type="ORF">UFOVP700_23</name>
</gene>
<reference evidence="1" key="1">
    <citation type="submission" date="2020-04" db="EMBL/GenBank/DDBJ databases">
        <authorList>
            <person name="Chiriac C."/>
            <person name="Salcher M."/>
            <person name="Ghai R."/>
            <person name="Kavagutti S V."/>
        </authorList>
    </citation>
    <scope>NUCLEOTIDE SEQUENCE</scope>
</reference>
<sequence>MARVNLKSFERQMRQAERVAEDLPEQAYRYFVSITPRDQGRARRSTRLENDTIVADYPYSQRLDQGYSKQAPQGMSKPTEQWIEQQVERKLKGV</sequence>
<proteinExistence type="predicted"/>